<dbReference type="GO" id="GO:0019005">
    <property type="term" value="C:SCF ubiquitin ligase complex"/>
    <property type="evidence" value="ECO:0007669"/>
    <property type="project" value="TreeGrafter"/>
</dbReference>
<evidence type="ECO:0000313" key="1">
    <source>
        <dbReference type="EMBL" id="KAK4804655.1"/>
    </source>
</evidence>
<comment type="caution">
    <text evidence="1">The sequence shown here is derived from an EMBL/GenBank/DDBJ whole genome shotgun (WGS) entry which is preliminary data.</text>
</comment>
<name>A0AAN7MYP8_TRANT</name>
<dbReference type="SUPFAM" id="SSF52047">
    <property type="entry name" value="RNI-like"/>
    <property type="match status" value="1"/>
</dbReference>
<accession>A0AAN7MYP8</accession>
<dbReference type="PANTHER" id="PTHR13318:SF77">
    <property type="entry name" value="F-BOX DOMAIN-CONTAINING PROTEIN"/>
    <property type="match status" value="1"/>
</dbReference>
<protein>
    <recommendedName>
        <fullName evidence="3">F-box domain-containing protein</fullName>
    </recommendedName>
</protein>
<dbReference type="PANTHER" id="PTHR13318">
    <property type="entry name" value="PARTNER OF PAIRED, ISOFORM B-RELATED"/>
    <property type="match status" value="1"/>
</dbReference>
<evidence type="ECO:0000313" key="2">
    <source>
        <dbReference type="Proteomes" id="UP001346149"/>
    </source>
</evidence>
<dbReference type="SUPFAM" id="SSF81383">
    <property type="entry name" value="F-box domain"/>
    <property type="match status" value="1"/>
</dbReference>
<dbReference type="SMART" id="SM00367">
    <property type="entry name" value="LRR_CC"/>
    <property type="match status" value="4"/>
</dbReference>
<dbReference type="InterPro" id="IPR036047">
    <property type="entry name" value="F-box-like_dom_sf"/>
</dbReference>
<gene>
    <name evidence="1" type="ORF">SAY86_004472</name>
</gene>
<reference evidence="1 2" key="1">
    <citation type="journal article" date="2023" name="Hortic Res">
        <title>Pangenome of water caltrop reveals structural variations and asymmetric subgenome divergence after allopolyploidization.</title>
        <authorList>
            <person name="Zhang X."/>
            <person name="Chen Y."/>
            <person name="Wang L."/>
            <person name="Yuan Y."/>
            <person name="Fang M."/>
            <person name="Shi L."/>
            <person name="Lu R."/>
            <person name="Comes H.P."/>
            <person name="Ma Y."/>
            <person name="Chen Y."/>
            <person name="Huang G."/>
            <person name="Zhou Y."/>
            <person name="Zheng Z."/>
            <person name="Qiu Y."/>
        </authorList>
    </citation>
    <scope>NUCLEOTIDE SEQUENCE [LARGE SCALE GENOMIC DNA]</scope>
    <source>
        <strain evidence="1">F231</strain>
    </source>
</reference>
<dbReference type="Gene3D" id="3.80.10.10">
    <property type="entry name" value="Ribonuclease Inhibitor"/>
    <property type="match status" value="2"/>
</dbReference>
<dbReference type="InterPro" id="IPR032675">
    <property type="entry name" value="LRR_dom_sf"/>
</dbReference>
<dbReference type="EMBL" id="JAXQNO010000001">
    <property type="protein sequence ID" value="KAK4804655.1"/>
    <property type="molecule type" value="Genomic_DNA"/>
</dbReference>
<dbReference type="AlphaFoldDB" id="A0AAN7MYP8"/>
<sequence>MDELLCDELLQEIFTRLPLPSSRAVTLVSRRWLSLYRSSRSSLSLRLPAASASSLISSVTSLLSHHPSLSSLSLLLSNYPTYSHHGPGYLPDRLLSAVASHCSGKLAHLRFLAGPLRNLSLLSSLSVKFTNLTSLTVSLSRPLLFVWVLRFPSLKELSISVTSSDGIVSNFPQNGPPDNRDCQAELGLESLSVSGIRGDDWGVCWLWRNCRKLKRLLLKSCEGIGDDASYSSFVQCLRGLEEVQLRTCRSIVDGVLLQLAESCKLLRSLLVYDGGSRDGLLQFITACRCNLQSLDLRLPLDFKNDHLRALSLDFRSISSLRLQSCCLVTGDGLKIFGIAMSNSLRELALINCDVVEREPGLLATLGQHFRQLKKLDLSYNEMLPDKEVISMLASCSFLVDLRLRGCKGLGNLTLASIPRSCRLLECVDIVHCCSVDAKAVESLIVNSPRLKQVQVEEAKVSDAARTCAALKFMSFLPDP</sequence>
<organism evidence="1 2">
    <name type="scientific">Trapa natans</name>
    <name type="common">Water chestnut</name>
    <dbReference type="NCBI Taxonomy" id="22666"/>
    <lineage>
        <taxon>Eukaryota</taxon>
        <taxon>Viridiplantae</taxon>
        <taxon>Streptophyta</taxon>
        <taxon>Embryophyta</taxon>
        <taxon>Tracheophyta</taxon>
        <taxon>Spermatophyta</taxon>
        <taxon>Magnoliopsida</taxon>
        <taxon>eudicotyledons</taxon>
        <taxon>Gunneridae</taxon>
        <taxon>Pentapetalae</taxon>
        <taxon>rosids</taxon>
        <taxon>malvids</taxon>
        <taxon>Myrtales</taxon>
        <taxon>Lythraceae</taxon>
        <taxon>Trapa</taxon>
    </lineage>
</organism>
<proteinExistence type="predicted"/>
<keyword evidence="2" id="KW-1185">Reference proteome</keyword>
<evidence type="ECO:0008006" key="3">
    <source>
        <dbReference type="Google" id="ProtNLM"/>
    </source>
</evidence>
<dbReference type="InterPro" id="IPR006553">
    <property type="entry name" value="Leu-rich_rpt_Cys-con_subtyp"/>
</dbReference>
<dbReference type="Proteomes" id="UP001346149">
    <property type="component" value="Unassembled WGS sequence"/>
</dbReference>
<dbReference type="GO" id="GO:0031146">
    <property type="term" value="P:SCF-dependent proteasomal ubiquitin-dependent protein catabolic process"/>
    <property type="evidence" value="ECO:0007669"/>
    <property type="project" value="TreeGrafter"/>
</dbReference>